<name>A0A2C5YHR9_9HYPO</name>
<dbReference type="EMBL" id="NJET01000008">
    <property type="protein sequence ID" value="PHH66451.1"/>
    <property type="molecule type" value="Genomic_DNA"/>
</dbReference>
<dbReference type="FunFam" id="3.30.230.10:FF:000041">
    <property type="entry name" value="37S ribosomal protein S5"/>
    <property type="match status" value="1"/>
</dbReference>
<comment type="caution">
    <text evidence="8">The sequence shown here is derived from an EMBL/GenBank/DDBJ whole genome shotgun (WGS) entry which is preliminary data.</text>
</comment>
<dbReference type="Pfam" id="PF03719">
    <property type="entry name" value="Ribosomal_S5_C"/>
    <property type="match status" value="1"/>
</dbReference>
<dbReference type="Pfam" id="PF00333">
    <property type="entry name" value="Ribosomal_S5"/>
    <property type="match status" value="1"/>
</dbReference>
<keyword evidence="3 4" id="KW-0687">Ribonucleoprotein</keyword>
<dbReference type="InterPro" id="IPR005324">
    <property type="entry name" value="Ribosomal_uS5_C"/>
</dbReference>
<evidence type="ECO:0000256" key="1">
    <source>
        <dbReference type="ARBA" id="ARBA00008945"/>
    </source>
</evidence>
<dbReference type="PANTHER" id="PTHR48277">
    <property type="entry name" value="MITOCHONDRIAL RIBOSOMAL PROTEIN S5"/>
    <property type="match status" value="1"/>
</dbReference>
<dbReference type="GO" id="GO:0006412">
    <property type="term" value="P:translation"/>
    <property type="evidence" value="ECO:0007669"/>
    <property type="project" value="InterPro"/>
</dbReference>
<proteinExistence type="inferred from homology"/>
<evidence type="ECO:0000256" key="5">
    <source>
        <dbReference type="RuleBase" id="RU003823"/>
    </source>
</evidence>
<sequence>MAACARRFFQTTPAVRGKRKTRFRNVKAADLGLLDAKRRAAYRGAKFPEYTAADFAKLSKKYSPEQLEAIRAGEAAIDPDDLIFQGRLRDDPYRPDYAEDYSVLDPRYDIRANEMDDDAEHAKPGLPKWQQFDEWIDDYGARMTKLMEKKTDQQVIRAMIRALRRVKDSHGVDLIDLTPDELQDLEEDPELLMKYIQGNEDQHRPDLRRGDSSELNALVDAKTREADAVKRRKAEERKKELAAKAAKGEQALDKAATATGNDCRVEEHSLAKPAGSADEATTAGSSTIQEVEKLKRSIEEIDKAVDAEFAKEMEQVLEQSDEIIMPNNLELLEHGPGGRSQLDSVEMPELGKVPGVEGLYNKSDGEKDITQAYKQLRQLTGMEVADLKSLYTKNVVTRYVSNQTRLGKVKSASIVAIAGNGNGLLGLGIAKSTDIGVASETARMLAIRNMKPIPRYEKRTIFGNVKVKISGTIVELFTRPPGFGLRCPERIFEMCRAAGLHDMSARIPRSRNAMNSVKAAYQALLNQPDPEEIAMGRGRKLVDVRKVYYGGSVH</sequence>
<accession>A0A2C5YHR9</accession>
<keyword evidence="9" id="KW-1185">Reference proteome</keyword>
<dbReference type="PANTHER" id="PTHR48277:SF1">
    <property type="entry name" value="MITOCHONDRIAL RIBOSOMAL PROTEIN S5"/>
    <property type="match status" value="1"/>
</dbReference>
<evidence type="ECO:0000313" key="8">
    <source>
        <dbReference type="EMBL" id="PHH66451.1"/>
    </source>
</evidence>
<evidence type="ECO:0000256" key="6">
    <source>
        <dbReference type="SAM" id="MobiDB-lite"/>
    </source>
</evidence>
<evidence type="ECO:0000259" key="7">
    <source>
        <dbReference type="PROSITE" id="PS50881"/>
    </source>
</evidence>
<comment type="similarity">
    <text evidence="1 5">Belongs to the universal ribosomal protein uS5 family.</text>
</comment>
<dbReference type="Gene3D" id="3.30.230.10">
    <property type="match status" value="1"/>
</dbReference>
<dbReference type="InterPro" id="IPR014721">
    <property type="entry name" value="Ribsml_uS5_D2-typ_fold_subgr"/>
</dbReference>
<dbReference type="OrthoDB" id="309483at2759"/>
<dbReference type="Proteomes" id="UP000226192">
    <property type="component" value="Unassembled WGS sequence"/>
</dbReference>
<dbReference type="PROSITE" id="PS50881">
    <property type="entry name" value="S5_DSRBD"/>
    <property type="match status" value="1"/>
</dbReference>
<dbReference type="SUPFAM" id="SSF54768">
    <property type="entry name" value="dsRNA-binding domain-like"/>
    <property type="match status" value="1"/>
</dbReference>
<dbReference type="InterPro" id="IPR020568">
    <property type="entry name" value="Ribosomal_Su5_D2-typ_SF"/>
</dbReference>
<dbReference type="GO" id="GO:0003735">
    <property type="term" value="F:structural constituent of ribosome"/>
    <property type="evidence" value="ECO:0007669"/>
    <property type="project" value="UniProtKB-UniRule"/>
</dbReference>
<feature type="compositionally biased region" description="Basic and acidic residues" evidence="6">
    <location>
        <begin position="240"/>
        <end position="252"/>
    </location>
</feature>
<dbReference type="InterPro" id="IPR013810">
    <property type="entry name" value="Ribosomal_uS5_N"/>
</dbReference>
<dbReference type="AlphaFoldDB" id="A0A2C5YHR9"/>
<dbReference type="STRING" id="1399860.A0A2C5YHR9"/>
<feature type="region of interest" description="Disordered" evidence="6">
    <location>
        <begin position="269"/>
        <end position="288"/>
    </location>
</feature>
<evidence type="ECO:0000256" key="2">
    <source>
        <dbReference type="ARBA" id="ARBA00022980"/>
    </source>
</evidence>
<dbReference type="GO" id="GO:0005840">
    <property type="term" value="C:ribosome"/>
    <property type="evidence" value="ECO:0007669"/>
    <property type="project" value="UniProtKB-KW"/>
</dbReference>
<evidence type="ECO:0000313" key="9">
    <source>
        <dbReference type="Proteomes" id="UP000226192"/>
    </source>
</evidence>
<organism evidence="8 9">
    <name type="scientific">Ophiocordyceps australis</name>
    <dbReference type="NCBI Taxonomy" id="1399860"/>
    <lineage>
        <taxon>Eukaryota</taxon>
        <taxon>Fungi</taxon>
        <taxon>Dikarya</taxon>
        <taxon>Ascomycota</taxon>
        <taxon>Pezizomycotina</taxon>
        <taxon>Sordariomycetes</taxon>
        <taxon>Hypocreomycetidae</taxon>
        <taxon>Hypocreales</taxon>
        <taxon>Ophiocordycipitaceae</taxon>
        <taxon>Ophiocordyceps</taxon>
    </lineage>
</organism>
<gene>
    <name evidence="8" type="ORF">CDD81_7506</name>
</gene>
<feature type="domain" description="S5 DRBM" evidence="7">
    <location>
        <begin position="390"/>
        <end position="453"/>
    </location>
</feature>
<dbReference type="GO" id="GO:0003723">
    <property type="term" value="F:RNA binding"/>
    <property type="evidence" value="ECO:0007669"/>
    <property type="project" value="InterPro"/>
</dbReference>
<dbReference type="GO" id="GO:1990904">
    <property type="term" value="C:ribonucleoprotein complex"/>
    <property type="evidence" value="ECO:0007669"/>
    <property type="project" value="UniProtKB-UniRule"/>
</dbReference>
<dbReference type="SUPFAM" id="SSF54211">
    <property type="entry name" value="Ribosomal protein S5 domain 2-like"/>
    <property type="match status" value="1"/>
</dbReference>
<keyword evidence="2 4" id="KW-0689">Ribosomal protein</keyword>
<dbReference type="Gene3D" id="3.30.160.20">
    <property type="match status" value="1"/>
</dbReference>
<evidence type="ECO:0000256" key="4">
    <source>
        <dbReference type="PROSITE-ProRule" id="PRU00268"/>
    </source>
</evidence>
<reference evidence="8 9" key="1">
    <citation type="submission" date="2017-06" db="EMBL/GenBank/DDBJ databases">
        <title>Ant-infecting Ophiocordyceps genomes reveal a high diversity of potential behavioral manipulation genes and a possible major role for enterotoxins.</title>
        <authorList>
            <person name="De Bekker C."/>
            <person name="Evans H.C."/>
            <person name="Brachmann A."/>
            <person name="Hughes D.P."/>
        </authorList>
    </citation>
    <scope>NUCLEOTIDE SEQUENCE [LARGE SCALE GENOMIC DNA]</scope>
    <source>
        <strain evidence="8 9">Map64</strain>
    </source>
</reference>
<protein>
    <recommendedName>
        <fullName evidence="7">S5 DRBM domain-containing protein</fullName>
    </recommendedName>
</protein>
<evidence type="ECO:0000256" key="3">
    <source>
        <dbReference type="ARBA" id="ARBA00023274"/>
    </source>
</evidence>
<feature type="region of interest" description="Disordered" evidence="6">
    <location>
        <begin position="240"/>
        <end position="262"/>
    </location>
</feature>
<dbReference type="InterPro" id="IPR000851">
    <property type="entry name" value="Ribosomal_uS5"/>
</dbReference>